<evidence type="ECO:0000313" key="2">
    <source>
        <dbReference type="EMBL" id="MSU89856.1"/>
    </source>
</evidence>
<feature type="domain" description="Transposase DDE" evidence="1">
    <location>
        <begin position="107"/>
        <end position="187"/>
    </location>
</feature>
<evidence type="ECO:0000259" key="1">
    <source>
        <dbReference type="Pfam" id="PF13586"/>
    </source>
</evidence>
<protein>
    <submittedName>
        <fullName evidence="2">Transposase</fullName>
    </submittedName>
</protein>
<dbReference type="InterPro" id="IPR025668">
    <property type="entry name" value="Tnp_DDE_dom"/>
</dbReference>
<comment type="caution">
    <text evidence="2">The sequence shown here is derived from an EMBL/GenBank/DDBJ whole genome shotgun (WGS) entry which is preliminary data.</text>
</comment>
<dbReference type="Pfam" id="PF13586">
    <property type="entry name" value="DDE_Tnp_1_2"/>
    <property type="match status" value="1"/>
</dbReference>
<proteinExistence type="predicted"/>
<reference evidence="2 3" key="1">
    <citation type="submission" date="2019-10" db="EMBL/GenBank/DDBJ databases">
        <title>Cognatihalovulum marinum gen. nov. sp. nov., a new member of the family Rhodobacteraceae isolated from deep seawater of the Northwest Indian Ocean.</title>
        <authorList>
            <person name="Ruan C."/>
            <person name="Wang J."/>
            <person name="Zheng X."/>
            <person name="Song L."/>
            <person name="Zhu Y."/>
            <person name="Huang Y."/>
            <person name="Lu Z."/>
            <person name="Du W."/>
            <person name="Huang L."/>
            <person name="Dai X."/>
        </authorList>
    </citation>
    <scope>NUCLEOTIDE SEQUENCE [LARGE SCALE GENOMIC DNA]</scope>
    <source>
        <strain evidence="2 3">2CG4</strain>
    </source>
</reference>
<organism evidence="2 3">
    <name type="scientific">Halovulum marinum</name>
    <dbReference type="NCBI Taxonomy" id="2662447"/>
    <lineage>
        <taxon>Bacteria</taxon>
        <taxon>Pseudomonadati</taxon>
        <taxon>Pseudomonadota</taxon>
        <taxon>Alphaproteobacteria</taxon>
        <taxon>Rhodobacterales</taxon>
        <taxon>Paracoccaceae</taxon>
        <taxon>Halovulum</taxon>
    </lineage>
</organism>
<keyword evidence="3" id="KW-1185">Reference proteome</keyword>
<sequence>MEGSCDTISPCPLNRRWRKSWAAVRQAGCTAPRCPARRGGRIAGAGRRCRAAPGGQHDKCAGAGDRQHVQQQRRQRQPAAITLSPGQASDKAAVAALLGAHPAPGDVVADRGRDARAILELIAARGGRGHIPTQHVPRTVDPATNRRRKLVERFFAKLEHFRKIATRHEKTTRSQLAAVLIACSRHWMWDCESAS</sequence>
<dbReference type="AlphaFoldDB" id="A0A6L5YZV8"/>
<gene>
    <name evidence="2" type="ORF">GE300_09555</name>
</gene>
<dbReference type="RefSeq" id="WP_154446350.1">
    <property type="nucleotide sequence ID" value="NZ_WIND01000006.1"/>
</dbReference>
<name>A0A6L5YZV8_9RHOB</name>
<dbReference type="EMBL" id="WIND01000006">
    <property type="protein sequence ID" value="MSU89856.1"/>
    <property type="molecule type" value="Genomic_DNA"/>
</dbReference>
<accession>A0A6L5YZV8</accession>
<evidence type="ECO:0000313" key="3">
    <source>
        <dbReference type="Proteomes" id="UP000474957"/>
    </source>
</evidence>
<dbReference type="Proteomes" id="UP000474957">
    <property type="component" value="Unassembled WGS sequence"/>
</dbReference>